<dbReference type="EMBL" id="JAVFWL010000005">
    <property type="protein sequence ID" value="KAK6758904.1"/>
    <property type="molecule type" value="Genomic_DNA"/>
</dbReference>
<evidence type="ECO:0000313" key="1">
    <source>
        <dbReference type="EMBL" id="KAK6758904.1"/>
    </source>
</evidence>
<organism evidence="1 2">
    <name type="scientific">Necator americanus</name>
    <name type="common">Human hookworm</name>
    <dbReference type="NCBI Taxonomy" id="51031"/>
    <lineage>
        <taxon>Eukaryota</taxon>
        <taxon>Metazoa</taxon>
        <taxon>Ecdysozoa</taxon>
        <taxon>Nematoda</taxon>
        <taxon>Chromadorea</taxon>
        <taxon>Rhabditida</taxon>
        <taxon>Rhabditina</taxon>
        <taxon>Rhabditomorpha</taxon>
        <taxon>Strongyloidea</taxon>
        <taxon>Ancylostomatidae</taxon>
        <taxon>Bunostominae</taxon>
        <taxon>Necator</taxon>
    </lineage>
</organism>
<proteinExistence type="predicted"/>
<dbReference type="Proteomes" id="UP001303046">
    <property type="component" value="Unassembled WGS sequence"/>
</dbReference>
<evidence type="ECO:0008006" key="3">
    <source>
        <dbReference type="Google" id="ProtNLM"/>
    </source>
</evidence>
<comment type="caution">
    <text evidence="1">The sequence shown here is derived from an EMBL/GenBank/DDBJ whole genome shotgun (WGS) entry which is preliminary data.</text>
</comment>
<reference evidence="1 2" key="1">
    <citation type="submission" date="2023-08" db="EMBL/GenBank/DDBJ databases">
        <title>A Necator americanus chromosomal reference genome.</title>
        <authorList>
            <person name="Ilik V."/>
            <person name="Petrzelkova K.J."/>
            <person name="Pardy F."/>
            <person name="Fuh T."/>
            <person name="Niatou-Singa F.S."/>
            <person name="Gouil Q."/>
            <person name="Baker L."/>
            <person name="Ritchie M.E."/>
            <person name="Jex A.R."/>
            <person name="Gazzola D."/>
            <person name="Li H."/>
            <person name="Toshio Fujiwara R."/>
            <person name="Zhan B."/>
            <person name="Aroian R.V."/>
            <person name="Pafco B."/>
            <person name="Schwarz E.M."/>
        </authorList>
    </citation>
    <scope>NUCLEOTIDE SEQUENCE [LARGE SCALE GENOMIC DNA]</scope>
    <source>
        <strain evidence="1 2">Aroian</strain>
        <tissue evidence="1">Whole animal</tissue>
    </source>
</reference>
<accession>A0ABR1E886</accession>
<keyword evidence="2" id="KW-1185">Reference proteome</keyword>
<gene>
    <name evidence="1" type="primary">Necator_chrV.g21043</name>
    <name evidence="1" type="ORF">RB195_016250</name>
</gene>
<sequence>MMNSGFKKISICTRKREHPRGTSPCTSQIFFLRNRRVNTRLKMKQHAVDVNVLQLFDFLPFGSGVTETFVFNCQRSQGHKL</sequence>
<evidence type="ECO:0000313" key="2">
    <source>
        <dbReference type="Proteomes" id="UP001303046"/>
    </source>
</evidence>
<name>A0ABR1E886_NECAM</name>
<protein>
    <recommendedName>
        <fullName evidence="3">ZP domain-containing protein</fullName>
    </recommendedName>
</protein>